<proteinExistence type="predicted"/>
<feature type="region of interest" description="Disordered" evidence="1">
    <location>
        <begin position="7"/>
        <end position="110"/>
    </location>
</feature>
<feature type="compositionally biased region" description="Basic and acidic residues" evidence="1">
    <location>
        <begin position="98"/>
        <end position="110"/>
    </location>
</feature>
<dbReference type="EMBL" id="JAQQWN010000008">
    <property type="protein sequence ID" value="KAK8070646.1"/>
    <property type="molecule type" value="Genomic_DNA"/>
</dbReference>
<name>A0ABR1VHD1_9PEZI</name>
<feature type="compositionally biased region" description="Basic and acidic residues" evidence="1">
    <location>
        <begin position="10"/>
        <end position="28"/>
    </location>
</feature>
<reference evidence="2 3" key="1">
    <citation type="submission" date="2023-01" db="EMBL/GenBank/DDBJ databases">
        <title>Analysis of 21 Apiospora genomes using comparative genomics revels a genus with tremendous synthesis potential of carbohydrate active enzymes and secondary metabolites.</title>
        <authorList>
            <person name="Sorensen T."/>
        </authorList>
    </citation>
    <scope>NUCLEOTIDE SEQUENCE [LARGE SCALE GENOMIC DNA]</scope>
    <source>
        <strain evidence="2 3">CBS 114990</strain>
    </source>
</reference>
<feature type="region of interest" description="Disordered" evidence="1">
    <location>
        <begin position="319"/>
        <end position="345"/>
    </location>
</feature>
<feature type="compositionally biased region" description="Basic and acidic residues" evidence="1">
    <location>
        <begin position="332"/>
        <end position="345"/>
    </location>
</feature>
<protein>
    <submittedName>
        <fullName evidence="2">Uncharacterized protein</fullName>
    </submittedName>
</protein>
<organism evidence="2 3">
    <name type="scientific">Apiospora hydei</name>
    <dbReference type="NCBI Taxonomy" id="1337664"/>
    <lineage>
        <taxon>Eukaryota</taxon>
        <taxon>Fungi</taxon>
        <taxon>Dikarya</taxon>
        <taxon>Ascomycota</taxon>
        <taxon>Pezizomycotina</taxon>
        <taxon>Sordariomycetes</taxon>
        <taxon>Xylariomycetidae</taxon>
        <taxon>Amphisphaeriales</taxon>
        <taxon>Apiosporaceae</taxon>
        <taxon>Apiospora</taxon>
    </lineage>
</organism>
<dbReference type="Proteomes" id="UP001433268">
    <property type="component" value="Unassembled WGS sequence"/>
</dbReference>
<feature type="region of interest" description="Disordered" evidence="1">
    <location>
        <begin position="154"/>
        <end position="176"/>
    </location>
</feature>
<evidence type="ECO:0000313" key="3">
    <source>
        <dbReference type="Proteomes" id="UP001433268"/>
    </source>
</evidence>
<evidence type="ECO:0000256" key="1">
    <source>
        <dbReference type="SAM" id="MobiDB-lite"/>
    </source>
</evidence>
<keyword evidence="3" id="KW-1185">Reference proteome</keyword>
<dbReference type="GeneID" id="92048224"/>
<sequence length="345" mass="36990">MIRVAVLDRNPVHVHDMQEEHEVANREDEPGDGGVDVPVGPAERGEEADDGHDEDRVDDGLEGELQQPEVAEGDAAPAAQLRDARGPEPQARGAEPVQLRERLPPRARAPDDLPLVLVPVPQQPEARDVQERLRRRLEIRDRGVEPAQAVLDPPASRRRPWRPARPPAPGCAPSWTARGLRVEDPAPFEGDGLEPSPQGLALAPLHGREGGHARLVEQAGYGARGAVEGLRARSASGRDTWPSREGRGPVPVQLAVRGDVAHGVDGELQQMVGDAHGAVVGVGVAVGGVELVHGLVQAELGIQDGAEFEVWRRVQWGARVGQSAEGPDEERGEGRVDAPENERAE</sequence>
<accession>A0ABR1VHD1</accession>
<dbReference type="RefSeq" id="XP_066664454.1">
    <property type="nucleotide sequence ID" value="XM_066815164.1"/>
</dbReference>
<evidence type="ECO:0000313" key="2">
    <source>
        <dbReference type="EMBL" id="KAK8070646.1"/>
    </source>
</evidence>
<comment type="caution">
    <text evidence="2">The sequence shown here is derived from an EMBL/GenBank/DDBJ whole genome shotgun (WGS) entry which is preliminary data.</text>
</comment>
<gene>
    <name evidence="2" type="ORF">PG997_010849</name>
</gene>